<proteinExistence type="predicted"/>
<dbReference type="AlphaFoldDB" id="J3CF50"/>
<comment type="caution">
    <text evidence="1">The sequence shown here is derived from an EMBL/GenBank/DDBJ whole genome shotgun (WGS) entry which is preliminary data.</text>
</comment>
<protein>
    <submittedName>
        <fullName evidence="1">Uncharacterized protein</fullName>
    </submittedName>
</protein>
<evidence type="ECO:0000313" key="1">
    <source>
        <dbReference type="EMBL" id="EJL70151.1"/>
    </source>
</evidence>
<organism evidence="1 2">
    <name type="scientific">Chryseobacterium populi</name>
    <dbReference type="NCBI Taxonomy" id="1144316"/>
    <lineage>
        <taxon>Bacteria</taxon>
        <taxon>Pseudomonadati</taxon>
        <taxon>Bacteroidota</taxon>
        <taxon>Flavobacteriia</taxon>
        <taxon>Flavobacteriales</taxon>
        <taxon>Weeksellaceae</taxon>
        <taxon>Chryseobacterium group</taxon>
        <taxon>Chryseobacterium</taxon>
    </lineage>
</organism>
<evidence type="ECO:0000313" key="2">
    <source>
        <dbReference type="Proteomes" id="UP000007509"/>
    </source>
</evidence>
<keyword evidence="2" id="KW-1185">Reference proteome</keyword>
<dbReference type="Proteomes" id="UP000007509">
    <property type="component" value="Unassembled WGS sequence"/>
</dbReference>
<sequence>MKKLYTGVLTMCTVLGVSAQDVVWQKDIKSSTQDFLNHVFTTFNKINTFVN</sequence>
<dbReference type="EMBL" id="AKJY01000060">
    <property type="protein sequence ID" value="EJL70151.1"/>
    <property type="molecule type" value="Genomic_DNA"/>
</dbReference>
<accession>J3CF50</accession>
<name>J3CF50_9FLAO</name>
<gene>
    <name evidence="1" type="ORF">PMI13_02881</name>
</gene>
<dbReference type="PATRIC" id="fig|1144316.3.peg.2897"/>
<dbReference type="RefSeq" id="WP_007844829.1">
    <property type="nucleotide sequence ID" value="NZ_AKJY01000060.1"/>
</dbReference>
<reference evidence="1 2" key="1">
    <citation type="journal article" date="2012" name="J. Bacteriol.">
        <title>Twenty-one genome sequences from Pseudomonas species and 19 genome sequences from diverse bacteria isolated from the rhizosphere and endosphere of Populus deltoides.</title>
        <authorList>
            <person name="Brown S.D."/>
            <person name="Utturkar S.M."/>
            <person name="Klingeman D.M."/>
            <person name="Johnson C.M."/>
            <person name="Martin S.L."/>
            <person name="Land M.L."/>
            <person name="Lu T.Y."/>
            <person name="Schadt C.W."/>
            <person name="Doktycz M.J."/>
            <person name="Pelletier D.A."/>
        </authorList>
    </citation>
    <scope>NUCLEOTIDE SEQUENCE [LARGE SCALE GENOMIC DNA]</scope>
    <source>
        <strain evidence="1 2">CF314</strain>
    </source>
</reference>
<dbReference type="OrthoDB" id="1275215at2"/>